<evidence type="ECO:0000256" key="8">
    <source>
        <dbReference type="ARBA" id="ARBA00061500"/>
    </source>
</evidence>
<keyword evidence="6" id="KW-0822">Tryptophan biosynthesis</keyword>
<dbReference type="SUPFAM" id="SSF52418">
    <property type="entry name" value="Nucleoside phosphorylase/phosphoribosyltransferase catalytic domain"/>
    <property type="match status" value="1"/>
</dbReference>
<evidence type="ECO:0000313" key="13">
    <source>
        <dbReference type="Proteomes" id="UP000198372"/>
    </source>
</evidence>
<name>A0A238FM39_9BASI</name>
<dbReference type="OrthoDB" id="427800at2759"/>
<evidence type="ECO:0000256" key="2">
    <source>
        <dbReference type="ARBA" id="ARBA00011948"/>
    </source>
</evidence>
<evidence type="ECO:0000256" key="4">
    <source>
        <dbReference type="ARBA" id="ARBA00022676"/>
    </source>
</evidence>
<comment type="pathway">
    <text evidence="1">Amino-acid biosynthesis; L-tryptophan biosynthesis; L-tryptophan from chorismate: step 2/5.</text>
</comment>
<evidence type="ECO:0000256" key="9">
    <source>
        <dbReference type="ARBA" id="ARBA00071401"/>
    </source>
</evidence>
<organism evidence="12 13">
    <name type="scientific">Microbotryum intermedium</name>
    <dbReference type="NCBI Taxonomy" id="269621"/>
    <lineage>
        <taxon>Eukaryota</taxon>
        <taxon>Fungi</taxon>
        <taxon>Dikarya</taxon>
        <taxon>Basidiomycota</taxon>
        <taxon>Pucciniomycotina</taxon>
        <taxon>Microbotryomycetes</taxon>
        <taxon>Microbotryales</taxon>
        <taxon>Microbotryaceae</taxon>
        <taxon>Microbotryum</taxon>
    </lineage>
</organism>
<feature type="compositionally biased region" description="Low complexity" evidence="10">
    <location>
        <begin position="44"/>
        <end position="53"/>
    </location>
</feature>
<evidence type="ECO:0000256" key="1">
    <source>
        <dbReference type="ARBA" id="ARBA00004907"/>
    </source>
</evidence>
<dbReference type="GO" id="GO:0004048">
    <property type="term" value="F:anthranilate phosphoribosyltransferase activity"/>
    <property type="evidence" value="ECO:0007669"/>
    <property type="project" value="UniProtKB-EC"/>
</dbReference>
<dbReference type="AlphaFoldDB" id="A0A238FM39"/>
<feature type="domain" description="Glycosyl transferase family 3" evidence="11">
    <location>
        <begin position="172"/>
        <end position="426"/>
    </location>
</feature>
<evidence type="ECO:0000259" key="11">
    <source>
        <dbReference type="Pfam" id="PF00591"/>
    </source>
</evidence>
<dbReference type="EC" id="2.4.2.18" evidence="2"/>
<dbReference type="GO" id="GO:0005829">
    <property type="term" value="C:cytosol"/>
    <property type="evidence" value="ECO:0007669"/>
    <property type="project" value="TreeGrafter"/>
</dbReference>
<dbReference type="Gene3D" id="1.20.970.10">
    <property type="entry name" value="Transferase, Pyrimidine Nucleoside Phosphorylase, Chain C"/>
    <property type="match status" value="1"/>
</dbReference>
<feature type="region of interest" description="Disordered" evidence="10">
    <location>
        <begin position="1"/>
        <end position="87"/>
    </location>
</feature>
<keyword evidence="5" id="KW-0808">Transferase</keyword>
<dbReference type="NCBIfam" id="TIGR01245">
    <property type="entry name" value="trpD"/>
    <property type="match status" value="1"/>
</dbReference>
<dbReference type="FunFam" id="3.40.1030.10:FF:000002">
    <property type="entry name" value="Anthranilate phosphoribosyltransferase"/>
    <property type="match status" value="1"/>
</dbReference>
<feature type="compositionally biased region" description="Basic and acidic residues" evidence="10">
    <location>
        <begin position="14"/>
        <end position="43"/>
    </location>
</feature>
<reference evidence="13" key="1">
    <citation type="submission" date="2016-09" db="EMBL/GenBank/DDBJ databases">
        <authorList>
            <person name="Jeantristanb JTB J.-T."/>
            <person name="Ricardo R."/>
        </authorList>
    </citation>
    <scope>NUCLEOTIDE SEQUENCE [LARGE SCALE GENOMIC DNA]</scope>
</reference>
<evidence type="ECO:0000256" key="6">
    <source>
        <dbReference type="ARBA" id="ARBA00022822"/>
    </source>
</evidence>
<dbReference type="InterPro" id="IPR035902">
    <property type="entry name" value="Nuc_phospho_transferase"/>
</dbReference>
<keyword evidence="7" id="KW-0057">Aromatic amino acid biosynthesis</keyword>
<evidence type="ECO:0000256" key="5">
    <source>
        <dbReference type="ARBA" id="ARBA00022679"/>
    </source>
</evidence>
<dbReference type="GO" id="GO:0000162">
    <property type="term" value="P:L-tryptophan biosynthetic process"/>
    <property type="evidence" value="ECO:0007669"/>
    <property type="project" value="UniProtKB-KW"/>
</dbReference>
<gene>
    <name evidence="12" type="ORF">BQ2448_7851</name>
</gene>
<evidence type="ECO:0000256" key="7">
    <source>
        <dbReference type="ARBA" id="ARBA00023141"/>
    </source>
</evidence>
<dbReference type="Gene3D" id="3.40.1030.10">
    <property type="entry name" value="Nucleoside phosphorylase/phosphoribosyltransferase catalytic domain"/>
    <property type="match status" value="1"/>
</dbReference>
<dbReference type="PANTHER" id="PTHR43285:SF2">
    <property type="entry name" value="ANTHRANILATE PHOSPHORIBOSYLTRANSFERASE"/>
    <property type="match status" value="1"/>
</dbReference>
<proteinExistence type="inferred from homology"/>
<evidence type="ECO:0000313" key="12">
    <source>
        <dbReference type="EMBL" id="SCV74822.1"/>
    </source>
</evidence>
<dbReference type="Proteomes" id="UP000198372">
    <property type="component" value="Unassembled WGS sequence"/>
</dbReference>
<dbReference type="EMBL" id="FMSP01000023">
    <property type="protein sequence ID" value="SCV74822.1"/>
    <property type="molecule type" value="Genomic_DNA"/>
</dbReference>
<dbReference type="InterPro" id="IPR005940">
    <property type="entry name" value="Anthranilate_Pribosyl_Tfrase"/>
</dbReference>
<accession>A0A238FM39</accession>
<dbReference type="PANTHER" id="PTHR43285">
    <property type="entry name" value="ANTHRANILATE PHOSPHORIBOSYLTRANSFERASE"/>
    <property type="match status" value="1"/>
</dbReference>
<sequence length="445" mass="47200">MLTKHFYDPQAEINEVRKREERHEQQMKQHDEQQQSHSKEDGRASGSRSGSGSTTPFNNDTNRIVGDDSRAVSPSPKEARSDPESEYSPASFALLLKKLVLHPSSFTSVDVSLAFQHLAAETGAASAQIGAFLAALRLSGKDGNPLIVAECARVMQQHAVTADVGEGLGDGPICDIVGTGGDGQNTFNVSTTAAIVAAGVGCRVYKHGNKAATSSSGSADILLSLDCPVTLIPSSSLSEIASSSRFLFLYAASYHPSLVRLAPIRKSLAFPTIFNALGPLINPVKPTAMIVGVHSKYLGEIFVEALRITGVERAWVVCGREGLDEISIQGETDIWDLKDGTITPCVIHPTRDFGLPCSPLSLVAGGSPSENASTLNSLLDDQLGPLNPIENFVVLNTAAVLIVAGKAKDGFQGVELARKSLKDGSAKKALADFREVAKRVVEKSQ</sequence>
<evidence type="ECO:0000256" key="3">
    <source>
        <dbReference type="ARBA" id="ARBA00022605"/>
    </source>
</evidence>
<dbReference type="STRING" id="269621.A0A238FM39"/>
<protein>
    <recommendedName>
        <fullName evidence="9">Anthranilate phosphoribosyltransferase</fullName>
        <ecNumber evidence="2">2.4.2.18</ecNumber>
    </recommendedName>
</protein>
<evidence type="ECO:0000256" key="10">
    <source>
        <dbReference type="SAM" id="MobiDB-lite"/>
    </source>
</evidence>
<keyword evidence="4" id="KW-0328">Glycosyltransferase</keyword>
<dbReference type="InterPro" id="IPR000312">
    <property type="entry name" value="Glycosyl_Trfase_fam3"/>
</dbReference>
<keyword evidence="13" id="KW-1185">Reference proteome</keyword>
<dbReference type="Pfam" id="PF00591">
    <property type="entry name" value="Glycos_transf_3"/>
    <property type="match status" value="1"/>
</dbReference>
<keyword evidence="3" id="KW-0028">Amino-acid biosynthesis</keyword>
<comment type="similarity">
    <text evidence="8">Belongs to the anthranilate phosphoribosyltransferase family.</text>
</comment>